<name>A0A3P6PCP0_TAEAS</name>
<keyword evidence="1" id="KW-0175">Coiled coil</keyword>
<keyword evidence="3" id="KW-1185">Reference proteome</keyword>
<dbReference type="Proteomes" id="UP000282613">
    <property type="component" value="Unassembled WGS sequence"/>
</dbReference>
<evidence type="ECO:0000313" key="2">
    <source>
        <dbReference type="EMBL" id="VDK34352.1"/>
    </source>
</evidence>
<organism evidence="2 3">
    <name type="scientific">Taenia asiatica</name>
    <name type="common">Asian tapeworm</name>
    <dbReference type="NCBI Taxonomy" id="60517"/>
    <lineage>
        <taxon>Eukaryota</taxon>
        <taxon>Metazoa</taxon>
        <taxon>Spiralia</taxon>
        <taxon>Lophotrochozoa</taxon>
        <taxon>Platyhelminthes</taxon>
        <taxon>Cestoda</taxon>
        <taxon>Eucestoda</taxon>
        <taxon>Cyclophyllidea</taxon>
        <taxon>Taeniidae</taxon>
        <taxon>Taenia</taxon>
    </lineage>
</organism>
<evidence type="ECO:0000313" key="3">
    <source>
        <dbReference type="Proteomes" id="UP000282613"/>
    </source>
</evidence>
<dbReference type="AlphaFoldDB" id="A0A3P6PCP0"/>
<protein>
    <submittedName>
        <fullName evidence="2">Uncharacterized protein</fullName>
    </submittedName>
</protein>
<feature type="coiled-coil region" evidence="1">
    <location>
        <begin position="414"/>
        <end position="476"/>
    </location>
</feature>
<dbReference type="EMBL" id="UYRS01018385">
    <property type="protein sequence ID" value="VDK34352.1"/>
    <property type="molecule type" value="Genomic_DNA"/>
</dbReference>
<feature type="coiled-coil region" evidence="1">
    <location>
        <begin position="168"/>
        <end position="319"/>
    </location>
</feature>
<feature type="coiled-coil region" evidence="1">
    <location>
        <begin position="502"/>
        <end position="588"/>
    </location>
</feature>
<reference evidence="2 3" key="1">
    <citation type="submission" date="2018-11" db="EMBL/GenBank/DDBJ databases">
        <authorList>
            <consortium name="Pathogen Informatics"/>
        </authorList>
    </citation>
    <scope>NUCLEOTIDE SEQUENCE [LARGE SCALE GENOMIC DNA]</scope>
</reference>
<gene>
    <name evidence="2" type="ORF">TASK_LOCUS5004</name>
</gene>
<accession>A0A3P6PCP0</accession>
<feature type="coiled-coil region" evidence="1">
    <location>
        <begin position="34"/>
        <end position="135"/>
    </location>
</feature>
<sequence>MEEKLAEYAKYITQMRRGILNRLDFAECQTHRVIDSHSSRLTEAKETILRLTAELEHTRKHFEAENQRMKEKLVRAQREHESAIKSITDELNKVQKQRDSHQAELLDLRSKFKTSTQMAAEAKAAAERLREKEAQSAASAAHSAELLAEAQQKASRHAARSTNLATVVGQLRGQFAEAEKNREETQELLKKVTEKSFNTESLLISAKRRCEALTTRVEELEIENEHLKGVIIGLEREVSRLKQTTSNACDNSENWQRECEKANTKVKELTAALISVSAQRESTAETEQVAELQAEIRALRQQTAEFAALQTEATEARAAEEADRLRVLRSCIEHELRPHLDSANERSDCLVKRVDALCQERDMLLLKLAEQQSMENEWESFLDGIGSLIDRLIGSVRHEEKVMKYEMAIQKTANEKLVQELKVDKVQIDNLTADRNALWRSLRERTSNVESWNRDMSRLQEELAEARKNLHSVSKERETALTSLRQVEQCLDQQKVAFCDRIMELETQVKSRECELQELKCRFDKRLSDLEVELARERMEKEALIAKEVCFDRGGGCGHDKATLGAEVEELRARLAERDAEVARLEVLSQDRAQLVEKRAAELADLQVGGR</sequence>
<proteinExistence type="predicted"/>
<dbReference type="OrthoDB" id="6274055at2759"/>
<evidence type="ECO:0000256" key="1">
    <source>
        <dbReference type="SAM" id="Coils"/>
    </source>
</evidence>